<evidence type="ECO:0000259" key="3">
    <source>
        <dbReference type="PROSITE" id="PS51186"/>
    </source>
</evidence>
<dbReference type="Proteomes" id="UP000249590">
    <property type="component" value="Unassembled WGS sequence"/>
</dbReference>
<dbReference type="Gene3D" id="3.40.630.30">
    <property type="match status" value="1"/>
</dbReference>
<evidence type="ECO:0000313" key="4">
    <source>
        <dbReference type="EMBL" id="RAH97104.1"/>
    </source>
</evidence>
<protein>
    <submittedName>
        <fullName evidence="4">Ribosomal-protein-alanine N-acetyltransferase</fullName>
    </submittedName>
</protein>
<keyword evidence="2" id="KW-0012">Acyltransferase</keyword>
<dbReference type="AlphaFoldDB" id="A0A8B2NNG1"/>
<feature type="domain" description="N-acetyltransferase" evidence="3">
    <location>
        <begin position="9"/>
        <end position="161"/>
    </location>
</feature>
<dbReference type="OrthoDB" id="9804026at2"/>
<evidence type="ECO:0000256" key="2">
    <source>
        <dbReference type="ARBA" id="ARBA00023315"/>
    </source>
</evidence>
<dbReference type="GO" id="GO:0016747">
    <property type="term" value="F:acyltransferase activity, transferring groups other than amino-acyl groups"/>
    <property type="evidence" value="ECO:0007669"/>
    <property type="project" value="InterPro"/>
</dbReference>
<dbReference type="InterPro" id="IPR050680">
    <property type="entry name" value="YpeA/RimI_acetyltransf"/>
</dbReference>
<keyword evidence="5" id="KW-1185">Reference proteome</keyword>
<comment type="caution">
    <text evidence="4">The sequence shown here is derived from an EMBL/GenBank/DDBJ whole genome shotgun (WGS) entry which is preliminary data.</text>
</comment>
<dbReference type="PROSITE" id="PS51186">
    <property type="entry name" value="GNAT"/>
    <property type="match status" value="1"/>
</dbReference>
<gene>
    <name evidence="4" type="ORF">DLJ53_30910</name>
</gene>
<proteinExistence type="predicted"/>
<dbReference type="Pfam" id="PF00583">
    <property type="entry name" value="Acetyltransf_1"/>
    <property type="match status" value="1"/>
</dbReference>
<accession>A0A8B2NNG1</accession>
<organism evidence="4 5">
    <name type="scientific">Acuticoccus sediminis</name>
    <dbReference type="NCBI Taxonomy" id="2184697"/>
    <lineage>
        <taxon>Bacteria</taxon>
        <taxon>Pseudomonadati</taxon>
        <taxon>Pseudomonadota</taxon>
        <taxon>Alphaproteobacteria</taxon>
        <taxon>Hyphomicrobiales</taxon>
        <taxon>Amorphaceae</taxon>
        <taxon>Acuticoccus</taxon>
    </lineage>
</organism>
<name>A0A8B2NNG1_9HYPH</name>
<dbReference type="SUPFAM" id="SSF55729">
    <property type="entry name" value="Acyl-CoA N-acyltransferases (Nat)"/>
    <property type="match status" value="1"/>
</dbReference>
<evidence type="ECO:0000313" key="5">
    <source>
        <dbReference type="Proteomes" id="UP000249590"/>
    </source>
</evidence>
<reference evidence="4 5" key="1">
    <citation type="submission" date="2018-05" db="EMBL/GenBank/DDBJ databases">
        <title>Acuticoccus sediminis sp. nov., isolated from deep-sea sediment of Indian Ocean.</title>
        <authorList>
            <person name="Liu X."/>
            <person name="Lai Q."/>
            <person name="Du Y."/>
            <person name="Sun F."/>
            <person name="Zhang X."/>
            <person name="Wang S."/>
            <person name="Shao Z."/>
        </authorList>
    </citation>
    <scope>NUCLEOTIDE SEQUENCE [LARGE SCALE GENOMIC DNA]</scope>
    <source>
        <strain evidence="4 5">PTG4-2</strain>
    </source>
</reference>
<dbReference type="PANTHER" id="PTHR43420">
    <property type="entry name" value="ACETYLTRANSFERASE"/>
    <property type="match status" value="1"/>
</dbReference>
<dbReference type="EMBL" id="QHHQ01000010">
    <property type="protein sequence ID" value="RAH97104.1"/>
    <property type="molecule type" value="Genomic_DNA"/>
</dbReference>
<dbReference type="InterPro" id="IPR016181">
    <property type="entry name" value="Acyl_CoA_acyltransferase"/>
</dbReference>
<sequence>MMGLFSVPRAVDTVRPSDYDTLEEIHAESFLAPWSADEMAALNDGPGVTTFVARRVSATSSRRPIGFITVRRAADEAEILTMAVAPRQRRSGVGRLLLDRALRHLYAERVADVFLEVDPSNTSAVALYTRAGFKTVGERPDYYSKSGGARQKALTMKLTFKQPEFHGLPTGASA</sequence>
<keyword evidence="1 4" id="KW-0808">Transferase</keyword>
<dbReference type="CDD" id="cd04301">
    <property type="entry name" value="NAT_SF"/>
    <property type="match status" value="1"/>
</dbReference>
<evidence type="ECO:0000256" key="1">
    <source>
        <dbReference type="ARBA" id="ARBA00022679"/>
    </source>
</evidence>
<dbReference type="InterPro" id="IPR000182">
    <property type="entry name" value="GNAT_dom"/>
</dbReference>